<name>M5RHY7_9BACT</name>
<keyword evidence="1" id="KW-0472">Membrane</keyword>
<feature type="transmembrane region" description="Helical" evidence="1">
    <location>
        <begin position="24"/>
        <end position="41"/>
    </location>
</feature>
<evidence type="ECO:0000313" key="3">
    <source>
        <dbReference type="Proteomes" id="UP000011991"/>
    </source>
</evidence>
<comment type="caution">
    <text evidence="2">The sequence shown here is derived from an EMBL/GenBank/DDBJ whole genome shotgun (WGS) entry which is preliminary data.</text>
</comment>
<sequence>MAANVFAIGLWIFLLGILQENSRVTLLTFGAILLAAAIFLYHSTQKRVSEFGD</sequence>
<dbReference type="AlphaFoldDB" id="M5RHY7"/>
<keyword evidence="3" id="KW-1185">Reference proteome</keyword>
<reference evidence="2 3" key="1">
    <citation type="journal article" date="2013" name="Mar. Genomics">
        <title>Expression of sulfatases in Rhodopirellula baltica and the diversity of sulfatases in the genus Rhodopirellula.</title>
        <authorList>
            <person name="Wegner C.E."/>
            <person name="Richter-Heitmann T."/>
            <person name="Klindworth A."/>
            <person name="Klockow C."/>
            <person name="Richter M."/>
            <person name="Achstetter T."/>
            <person name="Glockner F.O."/>
            <person name="Harder J."/>
        </authorList>
    </citation>
    <scope>NUCLEOTIDE SEQUENCE [LARGE SCALE GENOMIC DNA]</scope>
    <source>
        <strain evidence="2 3">SM1</strain>
    </source>
</reference>
<evidence type="ECO:0000313" key="2">
    <source>
        <dbReference type="EMBL" id="EMI18923.1"/>
    </source>
</evidence>
<gene>
    <name evidence="2" type="ORF">RMSM_04144</name>
</gene>
<keyword evidence="1" id="KW-0812">Transmembrane</keyword>
<keyword evidence="1" id="KW-1133">Transmembrane helix</keyword>
<organism evidence="2 3">
    <name type="scientific">Rhodopirellula maiorica SM1</name>
    <dbReference type="NCBI Taxonomy" id="1265738"/>
    <lineage>
        <taxon>Bacteria</taxon>
        <taxon>Pseudomonadati</taxon>
        <taxon>Planctomycetota</taxon>
        <taxon>Planctomycetia</taxon>
        <taxon>Pirellulales</taxon>
        <taxon>Pirellulaceae</taxon>
        <taxon>Novipirellula</taxon>
    </lineage>
</organism>
<dbReference type="Proteomes" id="UP000011991">
    <property type="component" value="Unassembled WGS sequence"/>
</dbReference>
<proteinExistence type="predicted"/>
<accession>M5RHY7</accession>
<dbReference type="EMBL" id="ANOG01000595">
    <property type="protein sequence ID" value="EMI18923.1"/>
    <property type="molecule type" value="Genomic_DNA"/>
</dbReference>
<evidence type="ECO:0000256" key="1">
    <source>
        <dbReference type="SAM" id="Phobius"/>
    </source>
</evidence>
<protein>
    <submittedName>
        <fullName evidence="2">Membrane protein</fullName>
    </submittedName>
</protein>